<organism evidence="1 2">
    <name type="scientific">Odoribacter splanchnicus</name>
    <dbReference type="NCBI Taxonomy" id="28118"/>
    <lineage>
        <taxon>Bacteria</taxon>
        <taxon>Pseudomonadati</taxon>
        <taxon>Bacteroidota</taxon>
        <taxon>Bacteroidia</taxon>
        <taxon>Bacteroidales</taxon>
        <taxon>Odoribacteraceae</taxon>
        <taxon>Odoribacter</taxon>
    </lineage>
</organism>
<evidence type="ECO:0000313" key="2">
    <source>
        <dbReference type="Proteomes" id="UP000283426"/>
    </source>
</evidence>
<sequence length="121" mass="14097">MNFENFYWHDAIIKNIVINRNSPGIKDEIEIEIIFPNNNERVNFIFEGVYWVKMNLNFGIIADESILQAHLLKKDDKDLINLCSLWKGNVSSVELNVYEILLNSTGGKIKIIARRFKVDKL</sequence>
<evidence type="ECO:0008006" key="3">
    <source>
        <dbReference type="Google" id="ProtNLM"/>
    </source>
</evidence>
<dbReference type="AlphaFoldDB" id="A0A412W029"/>
<gene>
    <name evidence="1" type="ORF">DWW24_21720</name>
</gene>
<dbReference type="Proteomes" id="UP000283426">
    <property type="component" value="Unassembled WGS sequence"/>
</dbReference>
<dbReference type="RefSeq" id="WP_118108680.1">
    <property type="nucleotide sequence ID" value="NZ_JADNHN010000099.1"/>
</dbReference>
<name>A0A412W029_9BACT</name>
<proteinExistence type="predicted"/>
<reference evidence="1 2" key="1">
    <citation type="submission" date="2018-08" db="EMBL/GenBank/DDBJ databases">
        <title>A genome reference for cultivated species of the human gut microbiota.</title>
        <authorList>
            <person name="Zou Y."/>
            <person name="Xue W."/>
            <person name="Luo G."/>
        </authorList>
    </citation>
    <scope>NUCLEOTIDE SEQUENCE [LARGE SCALE GENOMIC DNA]</scope>
    <source>
        <strain evidence="1 2">AF14-6AC</strain>
    </source>
</reference>
<comment type="caution">
    <text evidence="1">The sequence shown here is derived from an EMBL/GenBank/DDBJ whole genome shotgun (WGS) entry which is preliminary data.</text>
</comment>
<evidence type="ECO:0000313" key="1">
    <source>
        <dbReference type="EMBL" id="RGV15861.1"/>
    </source>
</evidence>
<accession>A0A412W029</accession>
<protein>
    <recommendedName>
        <fullName evidence="3">Immunity protein 50</fullName>
    </recommendedName>
</protein>
<dbReference type="EMBL" id="QRYW01000081">
    <property type="protein sequence ID" value="RGV15861.1"/>
    <property type="molecule type" value="Genomic_DNA"/>
</dbReference>